<dbReference type="Gene3D" id="1.10.287.470">
    <property type="entry name" value="Helix hairpin bin"/>
    <property type="match status" value="1"/>
</dbReference>
<dbReference type="InterPro" id="IPR058634">
    <property type="entry name" value="AaeA-lik-b-barrel"/>
</dbReference>
<dbReference type="Gene3D" id="2.40.30.170">
    <property type="match status" value="1"/>
</dbReference>
<dbReference type="AlphaFoldDB" id="A0A4Q7YD47"/>
<keyword evidence="1" id="KW-0175">Coiled coil</keyword>
<evidence type="ECO:0000259" key="3">
    <source>
        <dbReference type="Pfam" id="PF25917"/>
    </source>
</evidence>
<keyword evidence="2" id="KW-0472">Membrane</keyword>
<keyword evidence="2" id="KW-1133">Transmembrane helix</keyword>
<evidence type="ECO:0000256" key="2">
    <source>
        <dbReference type="SAM" id="Phobius"/>
    </source>
</evidence>
<feature type="domain" description="p-hydroxybenzoic acid efflux pump subunit AaeA-like beta-barrel" evidence="4">
    <location>
        <begin position="302"/>
        <end position="398"/>
    </location>
</feature>
<feature type="transmembrane region" description="Helical" evidence="2">
    <location>
        <begin position="6"/>
        <end position="30"/>
    </location>
</feature>
<dbReference type="Pfam" id="PF25963">
    <property type="entry name" value="Beta-barrel_AAEA"/>
    <property type="match status" value="1"/>
</dbReference>
<comment type="caution">
    <text evidence="5">The sequence shown here is derived from an EMBL/GenBank/DDBJ whole genome shotgun (WGS) entry which is preliminary data.</text>
</comment>
<organism evidence="5 6">
    <name type="scientific">Edaphobacter modestus</name>
    <dbReference type="NCBI Taxonomy" id="388466"/>
    <lineage>
        <taxon>Bacteria</taxon>
        <taxon>Pseudomonadati</taxon>
        <taxon>Acidobacteriota</taxon>
        <taxon>Terriglobia</taxon>
        <taxon>Terriglobales</taxon>
        <taxon>Acidobacteriaceae</taxon>
        <taxon>Edaphobacter</taxon>
    </lineage>
</organism>
<feature type="domain" description="Multidrug resistance protein MdtA-like barrel-sandwich hybrid" evidence="3">
    <location>
        <begin position="51"/>
        <end position="297"/>
    </location>
</feature>
<keyword evidence="6" id="KW-1185">Reference proteome</keyword>
<evidence type="ECO:0000313" key="5">
    <source>
        <dbReference type="EMBL" id="RZU35197.1"/>
    </source>
</evidence>
<dbReference type="Proteomes" id="UP000292958">
    <property type="component" value="Unassembled WGS sequence"/>
</dbReference>
<dbReference type="Pfam" id="PF25917">
    <property type="entry name" value="BSH_RND"/>
    <property type="match status" value="1"/>
</dbReference>
<dbReference type="InterPro" id="IPR058625">
    <property type="entry name" value="MdtA-like_BSH"/>
</dbReference>
<reference evidence="5 6" key="1">
    <citation type="submission" date="2019-02" db="EMBL/GenBank/DDBJ databases">
        <title>Genomic Encyclopedia of Archaeal and Bacterial Type Strains, Phase II (KMG-II): from individual species to whole genera.</title>
        <authorList>
            <person name="Goeker M."/>
        </authorList>
    </citation>
    <scope>NUCLEOTIDE SEQUENCE [LARGE SCALE GENOMIC DNA]</scope>
    <source>
        <strain evidence="5 6">DSM 18101</strain>
    </source>
</reference>
<dbReference type="Gene3D" id="2.40.50.100">
    <property type="match status" value="1"/>
</dbReference>
<accession>A0A4Q7YD47</accession>
<sequence length="407" mass="44687">MATETSIGFVGRILSIGILVYTVVIALVVLRKTNVEPRTDDAEVFANFIGMAPQVDGPIVTLHIQDNQFVRKGELLTEIDPRPYAYALERAKSEQKALEGQIIDESRNIAAQKSGVAVAEAGVHNADANVERASAAVDEARASVANAQAGFSRAEADLAYATNNLHRLEPLLIEQFVTVDQIDQARTLEVTRRQAVEQARSQLKLAQATLQSSIAQHKQSRATLEQGQQQVIQSEHSVTTLEPLTAQRSGRSAAIDTAQYNLDNTRIFAPFDARVTNLTISEGEYAHTGQQVFTLIDTRRWWVIGNFRETQLKHIRPGMRADVYLLSDPRHPLQGTVASVGFGVTPDGDILGRLGPGLPDVQRTLNWVHLASRFPVRILIDSPDTNLLRMGESSVVIIRSQPGPHGF</sequence>
<dbReference type="EMBL" id="SHKW01000003">
    <property type="protein sequence ID" value="RZU35197.1"/>
    <property type="molecule type" value="Genomic_DNA"/>
</dbReference>
<evidence type="ECO:0000256" key="1">
    <source>
        <dbReference type="SAM" id="Coils"/>
    </source>
</evidence>
<gene>
    <name evidence="5" type="ORF">BDD14_5956</name>
</gene>
<keyword evidence="2" id="KW-0812">Transmembrane</keyword>
<protein>
    <submittedName>
        <fullName evidence="5">Multidrug efflux system membrane fusion protein</fullName>
    </submittedName>
</protein>
<dbReference type="SUPFAM" id="SSF111369">
    <property type="entry name" value="HlyD-like secretion proteins"/>
    <property type="match status" value="2"/>
</dbReference>
<dbReference type="PANTHER" id="PTHR30367:SF1">
    <property type="entry name" value="MULTIDRUG RESISTANCE PROTEIN MDTN"/>
    <property type="match status" value="1"/>
</dbReference>
<dbReference type="OrthoDB" id="9811754at2"/>
<dbReference type="InterPro" id="IPR050393">
    <property type="entry name" value="MFP_Efflux_Pump"/>
</dbReference>
<feature type="coiled-coil region" evidence="1">
    <location>
        <begin position="88"/>
        <end position="143"/>
    </location>
</feature>
<evidence type="ECO:0000313" key="6">
    <source>
        <dbReference type="Proteomes" id="UP000292958"/>
    </source>
</evidence>
<proteinExistence type="predicted"/>
<evidence type="ECO:0000259" key="4">
    <source>
        <dbReference type="Pfam" id="PF25963"/>
    </source>
</evidence>
<dbReference type="PANTHER" id="PTHR30367">
    <property type="entry name" value="P-HYDROXYBENZOIC ACID EFFLUX PUMP SUBUNIT AAEA-RELATED"/>
    <property type="match status" value="1"/>
</dbReference>
<dbReference type="RefSeq" id="WP_130424426.1">
    <property type="nucleotide sequence ID" value="NZ_SHKW01000003.1"/>
</dbReference>
<name>A0A4Q7YD47_9BACT</name>